<gene>
    <name evidence="5" type="primary">EFM4</name>
    <name evidence="8" type="ORF">GQ26_0350900</name>
</gene>
<feature type="compositionally biased region" description="Acidic residues" evidence="6">
    <location>
        <begin position="161"/>
        <end position="191"/>
    </location>
</feature>
<sequence>MDTQHPQYLEPSELGTKEYWETYYERSLEHIASKTKTRTKPDITTTTTSSNEEEDENEEGEEEDDDDDPGTSWFSEHDAPQKVLRYLTSRKFPLAPKNLRKQRENKEPSILDLGTGNGSMLALLRKRGGFKGVMVGVDYSEQSVRLARELQRLRLHSAYESGDDSDDYDDDDDDDDDEEEEEEEDEEEEDVVVATSTGDDSVQREEGIPLKNQDIQFEEWDILDPANETILNNNNDTKKLSWFPYETQGFDIVLDKGTFDAISLSDETTGSANTHICHQYPIVASKLVRPGGYLIVTSCNWTEDELVHWFTTESTSTGLEVWHRLEYPRFRFGGMEGQGVYLNRSAVEKICVSQKVSKLPSDGERRANSRILNK</sequence>
<evidence type="ECO:0000256" key="5">
    <source>
        <dbReference type="HAMAP-Rule" id="MF_03188"/>
    </source>
</evidence>
<evidence type="ECO:0000256" key="2">
    <source>
        <dbReference type="ARBA" id="ARBA00022603"/>
    </source>
</evidence>
<comment type="function">
    <text evidence="5">S-adenosyl-L-methionine-dependent protein-lysine N-methyltransferase that mono- and dimethylates elongation factor 1-alpha at 'Lys-316'. May play a role in intracellular transport.</text>
</comment>
<feature type="compositionally biased region" description="Acidic residues" evidence="6">
    <location>
        <begin position="51"/>
        <end position="69"/>
    </location>
</feature>
<dbReference type="eggNOG" id="KOG1271">
    <property type="taxonomic scope" value="Eukaryota"/>
</dbReference>
<comment type="subcellular location">
    <subcellularLocation>
        <location evidence="5">Cytoplasm</location>
    </subcellularLocation>
</comment>
<comment type="caution">
    <text evidence="8">The sequence shown here is derived from an EMBL/GenBank/DDBJ whole genome shotgun (WGS) entry which is preliminary data.</text>
</comment>
<keyword evidence="1 5" id="KW-0963">Cytoplasm</keyword>
<organism evidence="8">
    <name type="scientific">Talaromyces marneffei PM1</name>
    <dbReference type="NCBI Taxonomy" id="1077442"/>
    <lineage>
        <taxon>Eukaryota</taxon>
        <taxon>Fungi</taxon>
        <taxon>Dikarya</taxon>
        <taxon>Ascomycota</taxon>
        <taxon>Pezizomycotina</taxon>
        <taxon>Eurotiomycetes</taxon>
        <taxon>Eurotiomycetidae</taxon>
        <taxon>Eurotiales</taxon>
        <taxon>Trichocomaceae</taxon>
        <taxon>Talaromyces</taxon>
        <taxon>Talaromyces sect. Talaromyces</taxon>
    </lineage>
</organism>
<evidence type="ECO:0000256" key="1">
    <source>
        <dbReference type="ARBA" id="ARBA00022490"/>
    </source>
</evidence>
<feature type="region of interest" description="Disordered" evidence="6">
    <location>
        <begin position="30"/>
        <end position="80"/>
    </location>
</feature>
<dbReference type="SUPFAM" id="SSF53335">
    <property type="entry name" value="S-adenosyl-L-methionine-dependent methyltransferases"/>
    <property type="match status" value="1"/>
</dbReference>
<dbReference type="InterPro" id="IPR025714">
    <property type="entry name" value="Methyltranfer_dom"/>
</dbReference>
<evidence type="ECO:0000256" key="6">
    <source>
        <dbReference type="SAM" id="MobiDB-lite"/>
    </source>
</evidence>
<dbReference type="InterPro" id="IPR029063">
    <property type="entry name" value="SAM-dependent_MTases_sf"/>
</dbReference>
<dbReference type="GO" id="GO:0016279">
    <property type="term" value="F:protein-lysine N-methyltransferase activity"/>
    <property type="evidence" value="ECO:0007669"/>
    <property type="project" value="UniProtKB-UniRule"/>
</dbReference>
<evidence type="ECO:0000313" key="8">
    <source>
        <dbReference type="EMBL" id="KFX43500.1"/>
    </source>
</evidence>
<reference key="1">
    <citation type="journal article" date="2014" name="PLoS Genet.">
        <title>Signature Gene Expression Reveals Novel Clues to the Molecular Mechanisms of Dimorphic Transition in Penicillium marneffei.</title>
        <authorList>
            <person name="Yang E."/>
            <person name="Wang G."/>
            <person name="Cai J."/>
            <person name="Woo P.C."/>
            <person name="Lau S.K."/>
            <person name="Yuen K.-Y."/>
            <person name="Chow W.-N."/>
            <person name="Lin X."/>
        </authorList>
    </citation>
    <scope>NUCLEOTIDE SEQUENCE [LARGE SCALE GENOMIC DNA]</scope>
    <source>
        <strain>PM1</strain>
    </source>
</reference>
<dbReference type="GO" id="GO:0032259">
    <property type="term" value="P:methylation"/>
    <property type="evidence" value="ECO:0007669"/>
    <property type="project" value="UniProtKB-KW"/>
</dbReference>
<evidence type="ECO:0000256" key="3">
    <source>
        <dbReference type="ARBA" id="ARBA00022679"/>
    </source>
</evidence>
<reference evidence="8" key="2">
    <citation type="journal article" date="2014" name="PLoS Genet.">
        <title>Signature gene expression reveals novel clues to the molecular mechanisms of dimorphic transition in Penicillium marneffei.</title>
        <authorList>
            <person name="Yang E."/>
            <person name="Wang G."/>
            <person name="Cai J."/>
            <person name="Woo P.C."/>
            <person name="Lau S.K."/>
            <person name="Yuen K.-Y."/>
            <person name="Chow W.-N."/>
            <person name="Lin X."/>
        </authorList>
    </citation>
    <scope>NUCLEOTIDE SEQUENCE</scope>
    <source>
        <strain evidence="8">PM1</strain>
    </source>
</reference>
<evidence type="ECO:0000259" key="7">
    <source>
        <dbReference type="Pfam" id="PF13847"/>
    </source>
</evidence>
<comment type="similarity">
    <text evidence="5">Belongs to the class I-like SAM-binding methyltransferase superfamily. EFM4 family.</text>
</comment>
<protein>
    <recommendedName>
        <fullName evidence="5">Protein-lysine N-methyltransferase EFM4</fullName>
        <ecNumber evidence="5">2.1.1.-</ecNumber>
    </recommendedName>
    <alternativeName>
        <fullName evidence="5">Elongation factor methyltransferase 4</fullName>
    </alternativeName>
</protein>
<feature type="region of interest" description="Disordered" evidence="6">
    <location>
        <begin position="158"/>
        <end position="208"/>
    </location>
</feature>
<keyword evidence="3 5" id="KW-0808">Transferase</keyword>
<dbReference type="AlphaFoldDB" id="A0A093UUD5"/>
<proteinExistence type="inferred from homology"/>
<dbReference type="EC" id="2.1.1.-" evidence="5"/>
<evidence type="ECO:0000256" key="4">
    <source>
        <dbReference type="ARBA" id="ARBA00022691"/>
    </source>
</evidence>
<dbReference type="HOGENOM" id="CLU_044783_1_1_1"/>
<dbReference type="PANTHER" id="PTHR12843:SF5">
    <property type="entry name" value="EEF1A LYSINE METHYLTRANSFERASE 2"/>
    <property type="match status" value="1"/>
</dbReference>
<keyword evidence="2 5" id="KW-0489">Methyltransferase</keyword>
<dbReference type="Gene3D" id="3.40.50.150">
    <property type="entry name" value="Vaccinia Virus protein VP39"/>
    <property type="match status" value="1"/>
</dbReference>
<accession>A0A093UUD5</accession>
<keyword evidence="4 5" id="KW-0949">S-adenosyl-L-methionine</keyword>
<dbReference type="PANTHER" id="PTHR12843">
    <property type="entry name" value="PROTEIN-LYSINE N-METHYLTRANSFERASE METTL10"/>
    <property type="match status" value="1"/>
</dbReference>
<feature type="domain" description="Methyltransferase" evidence="7">
    <location>
        <begin position="106"/>
        <end position="152"/>
    </location>
</feature>
<dbReference type="GO" id="GO:0016192">
    <property type="term" value="P:vesicle-mediated transport"/>
    <property type="evidence" value="ECO:0007669"/>
    <property type="project" value="UniProtKB-UniRule"/>
</dbReference>
<keyword evidence="5" id="KW-0813">Transport</keyword>
<dbReference type="CDD" id="cd02440">
    <property type="entry name" value="AdoMet_MTases"/>
    <property type="match status" value="1"/>
</dbReference>
<dbReference type="Pfam" id="PF13847">
    <property type="entry name" value="Methyltransf_31"/>
    <property type="match status" value="1"/>
</dbReference>
<name>A0A093UUD5_TALMA</name>
<dbReference type="HAMAP" id="MF_03188">
    <property type="entry name" value="Methyltr_EFM4"/>
    <property type="match status" value="1"/>
</dbReference>
<dbReference type="GO" id="GO:0005737">
    <property type="term" value="C:cytoplasm"/>
    <property type="evidence" value="ECO:0007669"/>
    <property type="project" value="UniProtKB-SubCell"/>
</dbReference>
<dbReference type="InterPro" id="IPR026635">
    <property type="entry name" value="Efm4/METTL10"/>
</dbReference>
<dbReference type="EMBL" id="JPOX01000035">
    <property type="protein sequence ID" value="KFX43500.1"/>
    <property type="molecule type" value="Genomic_DNA"/>
</dbReference>